<organism evidence="9 10">
    <name type="scientific">Setaria viridis</name>
    <name type="common">Green bristlegrass</name>
    <name type="synonym">Setaria italica subsp. viridis</name>
    <dbReference type="NCBI Taxonomy" id="4556"/>
    <lineage>
        <taxon>Eukaryota</taxon>
        <taxon>Viridiplantae</taxon>
        <taxon>Streptophyta</taxon>
        <taxon>Embryophyta</taxon>
        <taxon>Tracheophyta</taxon>
        <taxon>Spermatophyta</taxon>
        <taxon>Magnoliopsida</taxon>
        <taxon>Liliopsida</taxon>
        <taxon>Poales</taxon>
        <taxon>Poaceae</taxon>
        <taxon>PACMAD clade</taxon>
        <taxon>Panicoideae</taxon>
        <taxon>Panicodae</taxon>
        <taxon>Paniceae</taxon>
        <taxon>Cenchrinae</taxon>
        <taxon>Setaria</taxon>
    </lineage>
</organism>
<dbReference type="PIRSF" id="PIRSF001771">
    <property type="entry name" value="Cyclin_A_B_D_E"/>
    <property type="match status" value="1"/>
</dbReference>
<evidence type="ECO:0000256" key="6">
    <source>
        <dbReference type="SAM" id="MobiDB-lite"/>
    </source>
</evidence>
<dbReference type="PANTHER" id="PTHR10177">
    <property type="entry name" value="CYCLINS"/>
    <property type="match status" value="1"/>
</dbReference>
<feature type="domain" description="Cyclin-like" evidence="7">
    <location>
        <begin position="264"/>
        <end position="348"/>
    </location>
</feature>
<dbReference type="Gramene" id="TKW29105">
    <property type="protein sequence ID" value="TKW29105"/>
    <property type="gene ID" value="SEVIR_3G373900v2"/>
</dbReference>
<dbReference type="GO" id="GO:0044772">
    <property type="term" value="P:mitotic cell cycle phase transition"/>
    <property type="evidence" value="ECO:0007669"/>
    <property type="project" value="InterPro"/>
</dbReference>
<reference evidence="9 10" key="1">
    <citation type="submission" date="2019-03" db="EMBL/GenBank/DDBJ databases">
        <title>WGS assembly of Setaria viridis.</title>
        <authorList>
            <person name="Huang P."/>
            <person name="Jenkins J."/>
            <person name="Grimwood J."/>
            <person name="Barry K."/>
            <person name="Healey A."/>
            <person name="Mamidi S."/>
            <person name="Sreedasyam A."/>
            <person name="Shu S."/>
            <person name="Feldman M."/>
            <person name="Wu J."/>
            <person name="Yu Y."/>
            <person name="Chen C."/>
            <person name="Johnson J."/>
            <person name="Rokhsar D."/>
            <person name="Baxter I."/>
            <person name="Schmutz J."/>
            <person name="Brutnell T."/>
            <person name="Kellogg E."/>
        </authorList>
    </citation>
    <scope>NUCLEOTIDE SEQUENCE [LARGE SCALE GENOMIC DNA]</scope>
    <source>
        <strain evidence="10">cv. A10</strain>
    </source>
</reference>
<dbReference type="OMA" id="RQTSMSK"/>
<dbReference type="InterPro" id="IPR004367">
    <property type="entry name" value="Cyclin_C-dom"/>
</dbReference>
<dbReference type="InterPro" id="IPR039361">
    <property type="entry name" value="Cyclin"/>
</dbReference>
<evidence type="ECO:0000256" key="5">
    <source>
        <dbReference type="RuleBase" id="RU000383"/>
    </source>
</evidence>
<evidence type="ECO:0000256" key="2">
    <source>
        <dbReference type="ARBA" id="ARBA00022618"/>
    </source>
</evidence>
<evidence type="ECO:0000313" key="10">
    <source>
        <dbReference type="Proteomes" id="UP000298652"/>
    </source>
</evidence>
<dbReference type="EMBL" id="CM016554">
    <property type="protein sequence ID" value="TKW29104.1"/>
    <property type="molecule type" value="Genomic_DNA"/>
</dbReference>
<dbReference type="InterPro" id="IPR036915">
    <property type="entry name" value="Cyclin-like_sf"/>
</dbReference>
<dbReference type="AlphaFoldDB" id="A0A4U6VJJ8"/>
<feature type="domain" description="Cyclin C-terminal" evidence="8">
    <location>
        <begin position="357"/>
        <end position="480"/>
    </location>
</feature>
<dbReference type="EMBL" id="CM016554">
    <property type="protein sequence ID" value="TKW29102.1"/>
    <property type="molecule type" value="Genomic_DNA"/>
</dbReference>
<dbReference type="Gene3D" id="1.10.472.10">
    <property type="entry name" value="Cyclin-like"/>
    <property type="match status" value="2"/>
</dbReference>
<dbReference type="SUPFAM" id="SSF47954">
    <property type="entry name" value="Cyclin-like"/>
    <property type="match status" value="2"/>
</dbReference>
<dbReference type="InterPro" id="IPR006671">
    <property type="entry name" value="Cyclin_N"/>
</dbReference>
<dbReference type="Proteomes" id="UP000298652">
    <property type="component" value="Chromosome 3"/>
</dbReference>
<keyword evidence="10" id="KW-1185">Reference proteome</keyword>
<dbReference type="EMBL" id="CM016554">
    <property type="protein sequence ID" value="TKW29105.1"/>
    <property type="molecule type" value="Genomic_DNA"/>
</dbReference>
<feature type="domain" description="Cyclin-like" evidence="7">
    <location>
        <begin position="361"/>
        <end position="449"/>
    </location>
</feature>
<name>A0A4U6VJJ8_SETVI</name>
<dbReference type="SMART" id="SM00385">
    <property type="entry name" value="CYCLIN"/>
    <property type="match status" value="2"/>
</dbReference>
<keyword evidence="4" id="KW-0131">Cell cycle</keyword>
<dbReference type="Gramene" id="TKW29102">
    <property type="protein sequence ID" value="TKW29102"/>
    <property type="gene ID" value="SEVIR_3G373900v2"/>
</dbReference>
<dbReference type="Gramene" id="TKW29104">
    <property type="protein sequence ID" value="TKW29104"/>
    <property type="gene ID" value="SEVIR_3G373900v2"/>
</dbReference>
<keyword evidence="3 5" id="KW-0195">Cyclin</keyword>
<protein>
    <recommendedName>
        <fullName evidence="11">Cyclin N-terminal domain-containing protein</fullName>
    </recommendedName>
</protein>
<dbReference type="GO" id="GO:0051301">
    <property type="term" value="P:cell division"/>
    <property type="evidence" value="ECO:0007669"/>
    <property type="project" value="UniProtKB-KW"/>
</dbReference>
<evidence type="ECO:0000259" key="7">
    <source>
        <dbReference type="SMART" id="SM00385"/>
    </source>
</evidence>
<sequence>MAGRKEKPVLIACQATSGRITRSKAAAANCTRSGAAPSLPLHLKNEQKHAATGKMKRKASDENSSTVAGASAPQPKRRTVLKNVTNNSCAKLASKKCIVVTKLQSGPSQKDGPSINKQCAKIPKLPPLDVGGSSFVNDSNSAEETRKVDLLAQKKKHNVLVENKGALSLQNTERNRDHACHEAFFEERNARNKLETAALKAGGSDGFNIVDIDKNNGDPQMCVTYVAEIYRNLMASELIRRPRPNYMETLQQDITKSMRGLLIDWLVEVSEEYKLVADTLYLTVYLIDQYLSQKCIQKQELQLLGITSMLIASKYEEFCAPSVEEFCIITDSTYQKAEVLDMERKVLNDLGFYLSVPTTNTFLRRFLRAAQPSCTAPLSTLCYLAKYLAELTLIDYGFLKFLPSVVAASSVFLAKWTLNQSDHPWNPTLEYYTSYKSSNIRTCVCALQELQHNTRDCPLNSIREKYGQQKFECVSNLRSPELLQSLFT</sequence>
<evidence type="ECO:0000256" key="4">
    <source>
        <dbReference type="ARBA" id="ARBA00023306"/>
    </source>
</evidence>
<dbReference type="Gramene" id="TKW29103">
    <property type="protein sequence ID" value="TKW29103"/>
    <property type="gene ID" value="SEVIR_3G373900v2"/>
</dbReference>
<gene>
    <name evidence="9" type="ORF">SEVIR_3G373900v2</name>
</gene>
<dbReference type="Pfam" id="PF02984">
    <property type="entry name" value="Cyclin_C"/>
    <property type="match status" value="1"/>
</dbReference>
<proteinExistence type="inferred from homology"/>
<feature type="region of interest" description="Disordered" evidence="6">
    <location>
        <begin position="31"/>
        <end position="79"/>
    </location>
</feature>
<evidence type="ECO:0000256" key="3">
    <source>
        <dbReference type="ARBA" id="ARBA00023127"/>
    </source>
</evidence>
<dbReference type="Pfam" id="PF00134">
    <property type="entry name" value="Cyclin_N"/>
    <property type="match status" value="1"/>
</dbReference>
<dbReference type="GO" id="GO:0016538">
    <property type="term" value="F:cyclin-dependent protein serine/threonine kinase regulator activity"/>
    <property type="evidence" value="ECO:0007669"/>
    <property type="project" value="InterPro"/>
</dbReference>
<dbReference type="EMBL" id="CM016554">
    <property type="protein sequence ID" value="TKW29103.1"/>
    <property type="molecule type" value="Genomic_DNA"/>
</dbReference>
<evidence type="ECO:0000256" key="1">
    <source>
        <dbReference type="ARBA" id="ARBA00006955"/>
    </source>
</evidence>
<keyword evidence="2" id="KW-0132">Cell division</keyword>
<dbReference type="InterPro" id="IPR046965">
    <property type="entry name" value="Cyclin_A/B-like"/>
</dbReference>
<dbReference type="SMART" id="SM01332">
    <property type="entry name" value="Cyclin_C"/>
    <property type="match status" value="1"/>
</dbReference>
<dbReference type="FunFam" id="1.10.472.10:FF:000167">
    <property type="entry name" value="Mitotic cyclin 6"/>
    <property type="match status" value="1"/>
</dbReference>
<evidence type="ECO:0000313" key="9">
    <source>
        <dbReference type="EMBL" id="TKW29102.1"/>
    </source>
</evidence>
<comment type="similarity">
    <text evidence="1">Belongs to the cyclin family. Cyclin AB subfamily.</text>
</comment>
<dbReference type="InterPro" id="IPR013763">
    <property type="entry name" value="Cyclin-like_dom"/>
</dbReference>
<evidence type="ECO:0008006" key="11">
    <source>
        <dbReference type="Google" id="ProtNLM"/>
    </source>
</evidence>
<accession>A0A4U6VJJ8</accession>
<dbReference type="CDD" id="cd20506">
    <property type="entry name" value="CYCLIN_AtCycA-like_rpt2"/>
    <property type="match status" value="1"/>
</dbReference>
<dbReference type="FunFam" id="1.10.472.10:FF:000013">
    <property type="entry name" value="Cyclin A1"/>
    <property type="match status" value="1"/>
</dbReference>
<evidence type="ECO:0000259" key="8">
    <source>
        <dbReference type="SMART" id="SM01332"/>
    </source>
</evidence>